<dbReference type="SUPFAM" id="SSF56801">
    <property type="entry name" value="Acetyl-CoA synthetase-like"/>
    <property type="match status" value="1"/>
</dbReference>
<dbReference type="EMBL" id="VOSW01000054">
    <property type="protein sequence ID" value="KAE8756975.1"/>
    <property type="molecule type" value="Genomic_DNA"/>
</dbReference>
<dbReference type="RefSeq" id="WP_154564055.1">
    <property type="nucleotide sequence ID" value="NZ_JAMXWG010000035.1"/>
</dbReference>
<dbReference type="OrthoDB" id="9766486at2"/>
<dbReference type="Gene3D" id="3.30.300.30">
    <property type="match status" value="1"/>
</dbReference>
<dbReference type="Pfam" id="PF00501">
    <property type="entry name" value="AMP-binding"/>
    <property type="match status" value="1"/>
</dbReference>
<dbReference type="InterPro" id="IPR000873">
    <property type="entry name" value="AMP-dep_synth/lig_dom"/>
</dbReference>
<dbReference type="PANTHER" id="PTHR43767">
    <property type="entry name" value="LONG-CHAIN-FATTY-ACID--COA LIGASE"/>
    <property type="match status" value="1"/>
</dbReference>
<organism evidence="5 6">
    <name type="scientific">Paraburkholderia madseniana</name>
    <dbReference type="NCBI Taxonomy" id="2599607"/>
    <lineage>
        <taxon>Bacteria</taxon>
        <taxon>Pseudomonadati</taxon>
        <taxon>Pseudomonadota</taxon>
        <taxon>Betaproteobacteria</taxon>
        <taxon>Burkholderiales</taxon>
        <taxon>Burkholderiaceae</taxon>
        <taxon>Paraburkholderia</taxon>
    </lineage>
</organism>
<evidence type="ECO:0000313" key="5">
    <source>
        <dbReference type="EMBL" id="KAE8756975.1"/>
    </source>
</evidence>
<dbReference type="PROSITE" id="PS00455">
    <property type="entry name" value="AMP_BINDING"/>
    <property type="match status" value="1"/>
</dbReference>
<evidence type="ECO:0000256" key="2">
    <source>
        <dbReference type="ARBA" id="ARBA00022598"/>
    </source>
</evidence>
<accession>A0A6N6W8K3</accession>
<comment type="similarity">
    <text evidence="1">Belongs to the ATP-dependent AMP-binding enzyme family.</text>
</comment>
<gene>
    <name evidence="5" type="ORF">FSO04_26420</name>
</gene>
<name>A0A6N6W8K3_9BURK</name>
<feature type="domain" description="AMP-binding enzyme C-terminal" evidence="4">
    <location>
        <begin position="434"/>
        <end position="509"/>
    </location>
</feature>
<dbReference type="InterPro" id="IPR042099">
    <property type="entry name" value="ANL_N_sf"/>
</dbReference>
<feature type="domain" description="AMP-dependent synthetase/ligase" evidence="3">
    <location>
        <begin position="12"/>
        <end position="377"/>
    </location>
</feature>
<proteinExistence type="inferred from homology"/>
<dbReference type="InterPro" id="IPR045851">
    <property type="entry name" value="AMP-bd_C_sf"/>
</dbReference>
<keyword evidence="2" id="KW-0436">Ligase</keyword>
<comment type="caution">
    <text evidence="5">The sequence shown here is derived from an EMBL/GenBank/DDBJ whole genome shotgun (WGS) entry which is preliminary data.</text>
</comment>
<evidence type="ECO:0000259" key="3">
    <source>
        <dbReference type="Pfam" id="PF00501"/>
    </source>
</evidence>
<protein>
    <submittedName>
        <fullName evidence="5">AMP-binding protein</fullName>
    </submittedName>
</protein>
<dbReference type="AlphaFoldDB" id="A0A6N6W8K3"/>
<evidence type="ECO:0000313" key="6">
    <source>
        <dbReference type="Proteomes" id="UP000463700"/>
    </source>
</evidence>
<dbReference type="InterPro" id="IPR025110">
    <property type="entry name" value="AMP-bd_C"/>
</dbReference>
<evidence type="ECO:0000259" key="4">
    <source>
        <dbReference type="Pfam" id="PF13193"/>
    </source>
</evidence>
<dbReference type="Pfam" id="PF13193">
    <property type="entry name" value="AMP-binding_C"/>
    <property type="match status" value="1"/>
</dbReference>
<reference evidence="5 6" key="1">
    <citation type="journal article" date="2020" name="Int. J. Syst. Evol. Microbiol.">
        <title>Paraburkholderia madseniana sp. nov., a phenolic acid-degrading bacterium isolated from acidic forest soil.</title>
        <authorList>
            <person name="Wilhelm R.C."/>
            <person name="Murphy S.J.L."/>
            <person name="Feriancek N.M."/>
            <person name="Karasz D.C."/>
            <person name="DeRito C.M."/>
            <person name="Newman J.D."/>
            <person name="Buckley D.H."/>
        </authorList>
    </citation>
    <scope>NUCLEOTIDE SEQUENCE [LARGE SCALE GENOMIC DNA]</scope>
    <source>
        <strain evidence="5 6">RP11</strain>
    </source>
</reference>
<dbReference type="Gene3D" id="3.40.50.12780">
    <property type="entry name" value="N-terminal domain of ligase-like"/>
    <property type="match status" value="1"/>
</dbReference>
<dbReference type="Proteomes" id="UP000463700">
    <property type="component" value="Unassembled WGS sequence"/>
</dbReference>
<sequence>MSTQIAGRMISWASAQHASRTALVFQGRNITFDEVERRSNRLANALISLGLKPGERIAALLANSEETVDSFFGAEKAALTYVPLNARHTLHEQVDILNDCEAAIVIVGPEFRDVGARLAARLPSAPAPALRHVVALGWSAPGTIEYETLVRTASETAPAIEVGSEHLLRLAYTSGTTGKPKGVAYSLARWQARLTNHFDAMEYRLGPDDAMLHVGPLTHAAGVHLLPCYMCGARNVIEDGFDVGAVLALIERYRITQIMLVPTMLNRLVDAVEGGAKADLSSLRRIHYGTAPTPPALIKRAIAAFGPILRQQYGMTEAAQPLTVLYPDDHLVGDVTQEHRLLSCGRPTANVHIVIRDTSGAALPPDEIGEITIEHRGIGEVQFWRRPELLAETVRDGWYYTGDLGYFDKAGFLYIVGRNKDMIISGGFNVYAREVEDALVSHCAVSEAAVLGLPDSEWGETVAAFVVTRTGTTTTAEELQRHCAERIAGYKKPRLVEFVDALPRNGAGKVTKNTLRDTYLASRKEGSKQ</sequence>
<dbReference type="FunFam" id="3.30.300.30:FF:000008">
    <property type="entry name" value="2,3-dihydroxybenzoate-AMP ligase"/>
    <property type="match status" value="1"/>
</dbReference>
<dbReference type="InterPro" id="IPR020845">
    <property type="entry name" value="AMP-binding_CS"/>
</dbReference>
<dbReference type="InterPro" id="IPR050237">
    <property type="entry name" value="ATP-dep_AMP-bd_enzyme"/>
</dbReference>
<dbReference type="GO" id="GO:0016877">
    <property type="term" value="F:ligase activity, forming carbon-sulfur bonds"/>
    <property type="evidence" value="ECO:0007669"/>
    <property type="project" value="UniProtKB-ARBA"/>
</dbReference>
<dbReference type="PANTHER" id="PTHR43767:SF7">
    <property type="entry name" value="MEDIUM_LONG-CHAIN-FATTY-ACID--COA LIGASE FADD8"/>
    <property type="match status" value="1"/>
</dbReference>
<evidence type="ECO:0000256" key="1">
    <source>
        <dbReference type="ARBA" id="ARBA00006432"/>
    </source>
</evidence>